<comment type="subcellular location">
    <subcellularLocation>
        <location evidence="1">Cytoplasm</location>
    </subcellularLocation>
</comment>
<dbReference type="PANTHER" id="PTHR33202">
    <property type="entry name" value="ZINC UPTAKE REGULATION PROTEIN"/>
    <property type="match status" value="1"/>
</dbReference>
<keyword evidence="13" id="KW-1185">Reference proteome</keyword>
<feature type="region of interest" description="Disordered" evidence="11">
    <location>
        <begin position="1"/>
        <end position="27"/>
    </location>
</feature>
<evidence type="ECO:0000313" key="12">
    <source>
        <dbReference type="EMBL" id="GAA4490722.1"/>
    </source>
</evidence>
<dbReference type="EMBL" id="BAABHF010000016">
    <property type="protein sequence ID" value="GAA4490722.1"/>
    <property type="molecule type" value="Genomic_DNA"/>
</dbReference>
<dbReference type="PANTHER" id="PTHR33202:SF2">
    <property type="entry name" value="FERRIC UPTAKE REGULATION PROTEIN"/>
    <property type="match status" value="1"/>
</dbReference>
<evidence type="ECO:0000256" key="9">
    <source>
        <dbReference type="ARBA" id="ARBA00023125"/>
    </source>
</evidence>
<evidence type="ECO:0000256" key="8">
    <source>
        <dbReference type="ARBA" id="ARBA00023015"/>
    </source>
</evidence>
<evidence type="ECO:0000256" key="7">
    <source>
        <dbReference type="ARBA" id="ARBA00022833"/>
    </source>
</evidence>
<dbReference type="Gene3D" id="3.30.1490.190">
    <property type="match status" value="1"/>
</dbReference>
<gene>
    <name evidence="12" type="ORF">GCM10023191_023350</name>
</gene>
<evidence type="ECO:0000256" key="6">
    <source>
        <dbReference type="ARBA" id="ARBA00022723"/>
    </source>
</evidence>
<accession>A0ABP8PQU9</accession>
<comment type="subunit">
    <text evidence="3">Homodimer.</text>
</comment>
<dbReference type="InterPro" id="IPR043135">
    <property type="entry name" value="Fur_C"/>
</dbReference>
<keyword evidence="5" id="KW-0678">Repressor</keyword>
<proteinExistence type="inferred from homology"/>
<keyword evidence="10" id="KW-0804">Transcription</keyword>
<evidence type="ECO:0000256" key="1">
    <source>
        <dbReference type="ARBA" id="ARBA00004496"/>
    </source>
</evidence>
<keyword evidence="4" id="KW-0963">Cytoplasm</keyword>
<evidence type="ECO:0000256" key="3">
    <source>
        <dbReference type="ARBA" id="ARBA00011738"/>
    </source>
</evidence>
<keyword evidence="8" id="KW-0805">Transcription regulation</keyword>
<protein>
    <submittedName>
        <fullName evidence="12">Transcriptional repressor</fullName>
    </submittedName>
</protein>
<dbReference type="Pfam" id="PF01475">
    <property type="entry name" value="FUR"/>
    <property type="match status" value="1"/>
</dbReference>
<reference evidence="13" key="1">
    <citation type="journal article" date="2019" name="Int. J. Syst. Evol. Microbiol.">
        <title>The Global Catalogue of Microorganisms (GCM) 10K type strain sequencing project: providing services to taxonomists for standard genome sequencing and annotation.</title>
        <authorList>
            <consortium name="The Broad Institute Genomics Platform"/>
            <consortium name="The Broad Institute Genome Sequencing Center for Infectious Disease"/>
            <person name="Wu L."/>
            <person name="Ma J."/>
        </authorList>
    </citation>
    <scope>NUCLEOTIDE SEQUENCE [LARGE SCALE GENOMIC DNA]</scope>
    <source>
        <strain evidence="13">JCM 17933</strain>
    </source>
</reference>
<name>A0ABP8PQU9_9ACTN</name>
<comment type="caution">
    <text evidence="12">The sequence shown here is derived from an EMBL/GenBank/DDBJ whole genome shotgun (WGS) entry which is preliminary data.</text>
</comment>
<organism evidence="12 13">
    <name type="scientific">Actinoallomurus oryzae</name>
    <dbReference type="NCBI Taxonomy" id="502180"/>
    <lineage>
        <taxon>Bacteria</taxon>
        <taxon>Bacillati</taxon>
        <taxon>Actinomycetota</taxon>
        <taxon>Actinomycetes</taxon>
        <taxon>Streptosporangiales</taxon>
        <taxon>Thermomonosporaceae</taxon>
        <taxon>Actinoallomurus</taxon>
    </lineage>
</organism>
<keyword evidence="7" id="KW-0862">Zinc</keyword>
<dbReference type="RefSeq" id="WP_345461484.1">
    <property type="nucleotide sequence ID" value="NZ_BAABHF010000016.1"/>
</dbReference>
<dbReference type="SUPFAM" id="SSF46785">
    <property type="entry name" value="Winged helix' DNA-binding domain"/>
    <property type="match status" value="1"/>
</dbReference>
<dbReference type="CDD" id="cd07153">
    <property type="entry name" value="Fur_like"/>
    <property type="match status" value="1"/>
</dbReference>
<keyword evidence="6" id="KW-0479">Metal-binding</keyword>
<evidence type="ECO:0000256" key="4">
    <source>
        <dbReference type="ARBA" id="ARBA00022490"/>
    </source>
</evidence>
<dbReference type="InterPro" id="IPR002481">
    <property type="entry name" value="FUR"/>
</dbReference>
<dbReference type="Proteomes" id="UP001500503">
    <property type="component" value="Unassembled WGS sequence"/>
</dbReference>
<evidence type="ECO:0000313" key="13">
    <source>
        <dbReference type="Proteomes" id="UP001500503"/>
    </source>
</evidence>
<dbReference type="Gene3D" id="1.10.10.10">
    <property type="entry name" value="Winged helix-like DNA-binding domain superfamily/Winged helix DNA-binding domain"/>
    <property type="match status" value="1"/>
</dbReference>
<dbReference type="InterPro" id="IPR036390">
    <property type="entry name" value="WH_DNA-bd_sf"/>
</dbReference>
<comment type="similarity">
    <text evidence="2">Belongs to the Fur family.</text>
</comment>
<keyword evidence="9" id="KW-0238">DNA-binding</keyword>
<evidence type="ECO:0000256" key="2">
    <source>
        <dbReference type="ARBA" id="ARBA00007957"/>
    </source>
</evidence>
<sequence length="158" mass="17261">MGPDPTTAPREPRADEDVAERLRSAGLSPTQRRRRVLEAVEHRQRPVSAHELYVELAGQGHRVGMSTVYRALSALAEAGLLHVFAGDGETRYRLCAAGRHYHLVCRRCGTVREYPADDDGAWLDRIAADADFQPDPRKAEVQGVCGTCLRAGQNGTAG</sequence>
<evidence type="ECO:0000256" key="5">
    <source>
        <dbReference type="ARBA" id="ARBA00022491"/>
    </source>
</evidence>
<dbReference type="InterPro" id="IPR036388">
    <property type="entry name" value="WH-like_DNA-bd_sf"/>
</dbReference>
<evidence type="ECO:0000256" key="11">
    <source>
        <dbReference type="SAM" id="MobiDB-lite"/>
    </source>
</evidence>
<evidence type="ECO:0000256" key="10">
    <source>
        <dbReference type="ARBA" id="ARBA00023163"/>
    </source>
</evidence>
<feature type="compositionally biased region" description="Basic and acidic residues" evidence="11">
    <location>
        <begin position="10"/>
        <end position="23"/>
    </location>
</feature>